<accession>A0A0K9PDT9</accession>
<keyword evidence="6 14" id="KW-0732">Signal</keyword>
<comment type="catalytic activity">
    <reaction evidence="1">
        <text>Random endo-hydrolysis of N-acetyl-beta-D-glucosaminide (1-&gt;4)-beta-linkages in chitin and chitodextrins.</text>
        <dbReference type="EC" id="3.2.1.14"/>
    </reaction>
</comment>
<comment type="subcellular location">
    <subcellularLocation>
        <location evidence="2">Secreted</location>
    </subcellularLocation>
</comment>
<protein>
    <recommendedName>
        <fullName evidence="4">chitinase</fullName>
        <ecNumber evidence="4">3.2.1.14</ecNumber>
    </recommendedName>
</protein>
<keyword evidence="9" id="KW-1015">Disulfide bond</keyword>
<dbReference type="InterPro" id="IPR017853">
    <property type="entry name" value="GH"/>
</dbReference>
<sequence>MVNRTMNAALLLALTFLAVFVGTSHAGDIAIYWGQNGNEGSLSLACATGNYKYINIAFLVKYGSGSTPVLNLAGHCNPGSSGTGCASKMRSQIQACKNRGVKVLLSLGGATGNNYISSVTDANQVATYLWNNFLGGRSSSRPFGNVALDGIDFDIEAGSASHYDDLARALKKYSSSILLTAAPQCPYPDAKLSRAINTGLFDCVWVQFYNNPVCNYGSGGFNNAWTRWAGVNAKKVFLGLPASSRAASNGYVTPNTLINSVLPYIKKSRKYGGIMLWSRYNDYTQGGYSDKVKPYV</sequence>
<evidence type="ECO:0000313" key="16">
    <source>
        <dbReference type="EMBL" id="KMZ67223.1"/>
    </source>
</evidence>
<proteinExistence type="inferred from homology"/>
<evidence type="ECO:0000259" key="15">
    <source>
        <dbReference type="PROSITE" id="PS51910"/>
    </source>
</evidence>
<dbReference type="InterPro" id="IPR045321">
    <property type="entry name" value="Cts1-like"/>
</dbReference>
<dbReference type="OMA" id="SSWNTWS"/>
<dbReference type="GO" id="GO:0005576">
    <property type="term" value="C:extracellular region"/>
    <property type="evidence" value="ECO:0000318"/>
    <property type="project" value="GO_Central"/>
</dbReference>
<keyword evidence="10" id="KW-0119">Carbohydrate metabolism</keyword>
<feature type="chain" id="PRO_5005527500" description="chitinase" evidence="14">
    <location>
        <begin position="27"/>
        <end position="296"/>
    </location>
</feature>
<dbReference type="InterPro" id="IPR001223">
    <property type="entry name" value="Glyco_hydro18_cat"/>
</dbReference>
<gene>
    <name evidence="16" type="ORF">ZOSMA_271G00210</name>
</gene>
<dbReference type="Pfam" id="PF00704">
    <property type="entry name" value="Glyco_hydro_18"/>
    <property type="match status" value="1"/>
</dbReference>
<evidence type="ECO:0000256" key="8">
    <source>
        <dbReference type="ARBA" id="ARBA00023024"/>
    </source>
</evidence>
<dbReference type="FunFam" id="3.20.20.80:FF:000015">
    <property type="entry name" value="Acidic endochitinase SE2"/>
    <property type="match status" value="1"/>
</dbReference>
<dbReference type="GO" id="GO:0008843">
    <property type="term" value="F:endochitinase activity"/>
    <property type="evidence" value="ECO:0007669"/>
    <property type="project" value="UniProtKB-EC"/>
</dbReference>
<evidence type="ECO:0000256" key="4">
    <source>
        <dbReference type="ARBA" id="ARBA00012729"/>
    </source>
</evidence>
<evidence type="ECO:0000256" key="2">
    <source>
        <dbReference type="ARBA" id="ARBA00004613"/>
    </source>
</evidence>
<evidence type="ECO:0000256" key="5">
    <source>
        <dbReference type="ARBA" id="ARBA00022525"/>
    </source>
</evidence>
<comment type="caution">
    <text evidence="16">The sequence shown here is derived from an EMBL/GenBank/DDBJ whole genome shotgun (WGS) entry which is preliminary data.</text>
</comment>
<keyword evidence="7 13" id="KW-0378">Hydrolase</keyword>
<evidence type="ECO:0000256" key="11">
    <source>
        <dbReference type="ARBA" id="ARBA00023295"/>
    </source>
</evidence>
<reference evidence="17" key="1">
    <citation type="journal article" date="2016" name="Nature">
        <title>The genome of the seagrass Zostera marina reveals angiosperm adaptation to the sea.</title>
        <authorList>
            <person name="Olsen J.L."/>
            <person name="Rouze P."/>
            <person name="Verhelst B."/>
            <person name="Lin Y.-C."/>
            <person name="Bayer T."/>
            <person name="Collen J."/>
            <person name="Dattolo E."/>
            <person name="De Paoli E."/>
            <person name="Dittami S."/>
            <person name="Maumus F."/>
            <person name="Michel G."/>
            <person name="Kersting A."/>
            <person name="Lauritano C."/>
            <person name="Lohaus R."/>
            <person name="Toepel M."/>
            <person name="Tonon T."/>
            <person name="Vanneste K."/>
            <person name="Amirebrahimi M."/>
            <person name="Brakel J."/>
            <person name="Bostroem C."/>
            <person name="Chovatia M."/>
            <person name="Grimwood J."/>
            <person name="Jenkins J.W."/>
            <person name="Jueterbock A."/>
            <person name="Mraz A."/>
            <person name="Stam W.T."/>
            <person name="Tice H."/>
            <person name="Bornberg-Bauer E."/>
            <person name="Green P.J."/>
            <person name="Pearson G.A."/>
            <person name="Procaccini G."/>
            <person name="Duarte C.M."/>
            <person name="Schmutz J."/>
            <person name="Reusch T.B.H."/>
            <person name="Van de Peer Y."/>
        </authorList>
    </citation>
    <scope>NUCLEOTIDE SEQUENCE [LARGE SCALE GENOMIC DNA]</scope>
    <source>
        <strain evidence="17">cv. Finnish</strain>
    </source>
</reference>
<evidence type="ECO:0000256" key="1">
    <source>
        <dbReference type="ARBA" id="ARBA00000822"/>
    </source>
</evidence>
<dbReference type="STRING" id="29655.A0A0K9PDT9"/>
<keyword evidence="11 13" id="KW-0326">Glycosidase</keyword>
<comment type="similarity">
    <text evidence="3">Belongs to the glycosyl hydrolase 18 family. Chitinase class II subfamily.</text>
</comment>
<dbReference type="PANTHER" id="PTHR45708:SF22">
    <property type="entry name" value="ACIDIC ENDOCHITINASE"/>
    <property type="match status" value="1"/>
</dbReference>
<keyword evidence="12" id="KW-0624">Polysaccharide degradation</keyword>
<feature type="signal peptide" evidence="14">
    <location>
        <begin position="1"/>
        <end position="26"/>
    </location>
</feature>
<dbReference type="GO" id="GO:0050832">
    <property type="term" value="P:defense response to fungus"/>
    <property type="evidence" value="ECO:0000318"/>
    <property type="project" value="GO_Central"/>
</dbReference>
<evidence type="ECO:0000256" key="13">
    <source>
        <dbReference type="RuleBase" id="RU000489"/>
    </source>
</evidence>
<dbReference type="InterPro" id="IPR050542">
    <property type="entry name" value="Glycosyl_Hydrlase18_Chitinase"/>
</dbReference>
<dbReference type="PANTHER" id="PTHR45708">
    <property type="entry name" value="ENDOCHITINASE"/>
    <property type="match status" value="1"/>
</dbReference>
<evidence type="ECO:0000256" key="12">
    <source>
        <dbReference type="ARBA" id="ARBA00023326"/>
    </source>
</evidence>
<keyword evidence="5" id="KW-0964">Secreted</keyword>
<dbReference type="SUPFAM" id="SSF51445">
    <property type="entry name" value="(Trans)glycosidases"/>
    <property type="match status" value="1"/>
</dbReference>
<organism evidence="16 17">
    <name type="scientific">Zostera marina</name>
    <name type="common">Eelgrass</name>
    <dbReference type="NCBI Taxonomy" id="29655"/>
    <lineage>
        <taxon>Eukaryota</taxon>
        <taxon>Viridiplantae</taxon>
        <taxon>Streptophyta</taxon>
        <taxon>Embryophyta</taxon>
        <taxon>Tracheophyta</taxon>
        <taxon>Spermatophyta</taxon>
        <taxon>Magnoliopsida</taxon>
        <taxon>Liliopsida</taxon>
        <taxon>Zosteraceae</taxon>
        <taxon>Zostera</taxon>
    </lineage>
</organism>
<dbReference type="EMBL" id="LFYR01000918">
    <property type="protein sequence ID" value="KMZ67223.1"/>
    <property type="molecule type" value="Genomic_DNA"/>
</dbReference>
<dbReference type="Gene3D" id="3.20.20.80">
    <property type="entry name" value="Glycosidases"/>
    <property type="match status" value="1"/>
</dbReference>
<dbReference type="OrthoDB" id="6020543at2759"/>
<dbReference type="AlphaFoldDB" id="A0A0K9PDT9"/>
<evidence type="ECO:0000256" key="14">
    <source>
        <dbReference type="SAM" id="SignalP"/>
    </source>
</evidence>
<dbReference type="EC" id="3.2.1.14" evidence="4"/>
<dbReference type="PROSITE" id="PS51910">
    <property type="entry name" value="GH18_2"/>
    <property type="match status" value="1"/>
</dbReference>
<name>A0A0K9PDT9_ZOSMR</name>
<dbReference type="Proteomes" id="UP000036987">
    <property type="component" value="Unassembled WGS sequence"/>
</dbReference>
<evidence type="ECO:0000256" key="3">
    <source>
        <dbReference type="ARBA" id="ARBA00009121"/>
    </source>
</evidence>
<dbReference type="InterPro" id="IPR001579">
    <property type="entry name" value="Glyco_hydro_18_chit_AS"/>
</dbReference>
<dbReference type="GO" id="GO:0000272">
    <property type="term" value="P:polysaccharide catabolic process"/>
    <property type="evidence" value="ECO:0007669"/>
    <property type="project" value="UniProtKB-KW"/>
</dbReference>
<dbReference type="PROSITE" id="PS01095">
    <property type="entry name" value="GH18_1"/>
    <property type="match status" value="1"/>
</dbReference>
<evidence type="ECO:0000256" key="7">
    <source>
        <dbReference type="ARBA" id="ARBA00022801"/>
    </source>
</evidence>
<dbReference type="CDD" id="cd02877">
    <property type="entry name" value="GH18_hevamine_XipI_class_III"/>
    <property type="match status" value="1"/>
</dbReference>
<evidence type="ECO:0000313" key="17">
    <source>
        <dbReference type="Proteomes" id="UP000036987"/>
    </source>
</evidence>
<feature type="domain" description="GH18" evidence="15">
    <location>
        <begin position="27"/>
        <end position="296"/>
    </location>
</feature>
<dbReference type="GO" id="GO:0006032">
    <property type="term" value="P:chitin catabolic process"/>
    <property type="evidence" value="ECO:0007669"/>
    <property type="project" value="UniProtKB-KW"/>
</dbReference>
<keyword evidence="17" id="KW-1185">Reference proteome</keyword>
<evidence type="ECO:0000256" key="10">
    <source>
        <dbReference type="ARBA" id="ARBA00023277"/>
    </source>
</evidence>
<keyword evidence="8" id="KW-0146">Chitin degradation</keyword>
<evidence type="ECO:0000256" key="9">
    <source>
        <dbReference type="ARBA" id="ARBA00023157"/>
    </source>
</evidence>
<evidence type="ECO:0000256" key="6">
    <source>
        <dbReference type="ARBA" id="ARBA00022729"/>
    </source>
</evidence>